<protein>
    <submittedName>
        <fullName evidence="2">FAD-dependent oxidoreductase domain-containing protein 2-like</fullName>
    </submittedName>
</protein>
<dbReference type="Proteomes" id="UP000694865">
    <property type="component" value="Unplaced"/>
</dbReference>
<gene>
    <name evidence="2" type="primary">LOC102801075</name>
</gene>
<organism evidence="1 2">
    <name type="scientific">Saccoglossus kowalevskii</name>
    <name type="common">Acorn worm</name>
    <dbReference type="NCBI Taxonomy" id="10224"/>
    <lineage>
        <taxon>Eukaryota</taxon>
        <taxon>Metazoa</taxon>
        <taxon>Hemichordata</taxon>
        <taxon>Enteropneusta</taxon>
        <taxon>Harrimaniidae</taxon>
        <taxon>Saccoglossus</taxon>
    </lineage>
</organism>
<reference evidence="2" key="1">
    <citation type="submission" date="2025-08" db="UniProtKB">
        <authorList>
            <consortium name="RefSeq"/>
        </authorList>
    </citation>
    <scope>IDENTIFICATION</scope>
    <source>
        <tissue evidence="2">Testes</tissue>
    </source>
</reference>
<evidence type="ECO:0000313" key="1">
    <source>
        <dbReference type="Proteomes" id="UP000694865"/>
    </source>
</evidence>
<evidence type="ECO:0000313" key="2">
    <source>
        <dbReference type="RefSeq" id="XP_006814458.1"/>
    </source>
</evidence>
<name>A0ABM0M367_SACKO</name>
<accession>A0ABM0M367</accession>
<proteinExistence type="predicted"/>
<dbReference type="GeneID" id="102801075"/>
<dbReference type="RefSeq" id="XP_006814458.1">
    <property type="nucleotide sequence ID" value="XM_006814395.1"/>
</dbReference>
<keyword evidence="1" id="KW-1185">Reference proteome</keyword>
<sequence>MNNENLYSGLPRPSKMHHMTSDFMTSWTSPNSHILPLRRFLESCVGQDLRYNYDDECFQLTMTYKNPPIGCKQSYANGLRMLKSAY</sequence>